<keyword evidence="1 3" id="KW-0378">Hydrolase</keyword>
<dbReference type="SUPFAM" id="SSF53474">
    <property type="entry name" value="alpha/beta-Hydrolases"/>
    <property type="match status" value="1"/>
</dbReference>
<dbReference type="PANTHER" id="PTHR43329">
    <property type="entry name" value="EPOXIDE HYDROLASE"/>
    <property type="match status" value="1"/>
</dbReference>
<evidence type="ECO:0000313" key="4">
    <source>
        <dbReference type="Proteomes" id="UP000295578"/>
    </source>
</evidence>
<dbReference type="InterPro" id="IPR000073">
    <property type="entry name" value="AB_hydrolase_1"/>
</dbReference>
<evidence type="ECO:0000259" key="2">
    <source>
        <dbReference type="Pfam" id="PF00561"/>
    </source>
</evidence>
<dbReference type="InterPro" id="IPR000639">
    <property type="entry name" value="Epox_hydrolase-like"/>
</dbReference>
<comment type="caution">
    <text evidence="3">The sequence shown here is derived from an EMBL/GenBank/DDBJ whole genome shotgun (WGS) entry which is preliminary data.</text>
</comment>
<evidence type="ECO:0000256" key="1">
    <source>
        <dbReference type="ARBA" id="ARBA00022801"/>
    </source>
</evidence>
<dbReference type="Proteomes" id="UP000295578">
    <property type="component" value="Unassembled WGS sequence"/>
</dbReference>
<organism evidence="3 4">
    <name type="scientific">Actinomadura darangshiensis</name>
    <dbReference type="NCBI Taxonomy" id="705336"/>
    <lineage>
        <taxon>Bacteria</taxon>
        <taxon>Bacillati</taxon>
        <taxon>Actinomycetota</taxon>
        <taxon>Actinomycetes</taxon>
        <taxon>Streptosporangiales</taxon>
        <taxon>Thermomonosporaceae</taxon>
        <taxon>Actinomadura</taxon>
    </lineage>
</organism>
<protein>
    <submittedName>
        <fullName evidence="3">Alpha/beta hydrolase</fullName>
    </submittedName>
</protein>
<dbReference type="EMBL" id="SMKY01000006">
    <property type="protein sequence ID" value="TDD91093.1"/>
    <property type="molecule type" value="Genomic_DNA"/>
</dbReference>
<dbReference type="GO" id="GO:0016787">
    <property type="term" value="F:hydrolase activity"/>
    <property type="evidence" value="ECO:0007669"/>
    <property type="project" value="UniProtKB-KW"/>
</dbReference>
<accession>A0A4R5BZC3</accession>
<feature type="domain" description="AB hydrolase-1" evidence="2">
    <location>
        <begin position="25"/>
        <end position="262"/>
    </location>
</feature>
<dbReference type="OrthoDB" id="3507586at2"/>
<dbReference type="Pfam" id="PF00561">
    <property type="entry name" value="Abhydrolase_1"/>
    <property type="match status" value="1"/>
</dbReference>
<name>A0A4R5BZC3_9ACTN</name>
<reference evidence="3 4" key="1">
    <citation type="submission" date="2019-03" db="EMBL/GenBank/DDBJ databases">
        <title>Draft genome sequences of novel Actinobacteria.</title>
        <authorList>
            <person name="Sahin N."/>
            <person name="Ay H."/>
            <person name="Saygin H."/>
        </authorList>
    </citation>
    <scope>NUCLEOTIDE SEQUENCE [LARGE SCALE GENOMIC DNA]</scope>
    <source>
        <strain evidence="3 4">DSM 45941</strain>
    </source>
</reference>
<proteinExistence type="predicted"/>
<sequence>MSIIAVDERSLHVEESGDPSGRPYLFLHGWPESWRTWKPVMDAAPPEARVIALDLPGVGESTGGTDGSKAALASVVHALVEHLSLTDLTLIGHDAGGMVAYAYLRRYDAGRVVIMNTVIPGVDPWKDVLRNPYIWHFGLHAVPGLPEKLVRGRQAEYFDYFYNVLSADPSRITPESRAAHAAAYESDKALTAGFDLYRAFSQDAKDNAALTEPTTTPVLYLRGDGEGGDITTYADGFRRAGIENLTTEVLKDAGHFSQEEQPAQVWSRIQAFAERTGERFGDAPT</sequence>
<keyword evidence="4" id="KW-1185">Reference proteome</keyword>
<dbReference type="AlphaFoldDB" id="A0A4R5BZC3"/>
<dbReference type="RefSeq" id="WP_132193402.1">
    <property type="nucleotide sequence ID" value="NZ_SMKY01000006.1"/>
</dbReference>
<gene>
    <name evidence="3" type="ORF">E1293_02690</name>
</gene>
<evidence type="ECO:0000313" key="3">
    <source>
        <dbReference type="EMBL" id="TDD91093.1"/>
    </source>
</evidence>
<dbReference type="PRINTS" id="PR00412">
    <property type="entry name" value="EPOXHYDRLASE"/>
</dbReference>
<dbReference type="InterPro" id="IPR029058">
    <property type="entry name" value="AB_hydrolase_fold"/>
</dbReference>
<dbReference type="Gene3D" id="3.40.50.1820">
    <property type="entry name" value="alpha/beta hydrolase"/>
    <property type="match status" value="1"/>
</dbReference>